<protein>
    <submittedName>
        <fullName evidence="2">Uncharacterized protein</fullName>
    </submittedName>
</protein>
<feature type="region of interest" description="Disordered" evidence="1">
    <location>
        <begin position="1"/>
        <end position="49"/>
    </location>
</feature>
<dbReference type="AlphaFoldDB" id="A0A8T4GN43"/>
<evidence type="ECO:0000313" key="3">
    <source>
        <dbReference type="Proteomes" id="UP000765891"/>
    </source>
</evidence>
<dbReference type="RefSeq" id="WP_188869260.1">
    <property type="nucleotide sequence ID" value="NZ_BMOO01000001.1"/>
</dbReference>
<dbReference type="Proteomes" id="UP000765891">
    <property type="component" value="Unassembled WGS sequence"/>
</dbReference>
<name>A0A8T4GN43_9EURY</name>
<feature type="region of interest" description="Disordered" evidence="1">
    <location>
        <begin position="62"/>
        <end position="83"/>
    </location>
</feature>
<evidence type="ECO:0000256" key="1">
    <source>
        <dbReference type="SAM" id="MobiDB-lite"/>
    </source>
</evidence>
<comment type="caution">
    <text evidence="2">The sequence shown here is derived from an EMBL/GenBank/DDBJ whole genome shotgun (WGS) entry which is preliminary data.</text>
</comment>
<organism evidence="2 3">
    <name type="scientific">Halarchaeum rubridurum</name>
    <dbReference type="NCBI Taxonomy" id="489911"/>
    <lineage>
        <taxon>Archaea</taxon>
        <taxon>Methanobacteriati</taxon>
        <taxon>Methanobacteriota</taxon>
        <taxon>Stenosarchaea group</taxon>
        <taxon>Halobacteria</taxon>
        <taxon>Halobacteriales</taxon>
        <taxon>Halobacteriaceae</taxon>
    </lineage>
</organism>
<dbReference type="EMBL" id="JAGGKO010000001">
    <property type="protein sequence ID" value="MBP1954012.1"/>
    <property type="molecule type" value="Genomic_DNA"/>
</dbReference>
<gene>
    <name evidence="2" type="ORF">J2752_000893</name>
</gene>
<reference evidence="2" key="1">
    <citation type="submission" date="2021-03" db="EMBL/GenBank/DDBJ databases">
        <title>Genomic Encyclopedia of Type Strains, Phase IV (KMG-IV): sequencing the most valuable type-strain genomes for metagenomic binning, comparative biology and taxonomic classification.</title>
        <authorList>
            <person name="Goeker M."/>
        </authorList>
    </citation>
    <scope>NUCLEOTIDE SEQUENCE</scope>
    <source>
        <strain evidence="2">DSM 22443</strain>
    </source>
</reference>
<sequence>MSAEEWSDGQPVPHPVYGRGVIDRGGLGSRPGRVRVDRREKNGKTDVLESNLGVDAEAVVEDDVADDRGRSARASARSRSRAG</sequence>
<evidence type="ECO:0000313" key="2">
    <source>
        <dbReference type="EMBL" id="MBP1954012.1"/>
    </source>
</evidence>
<feature type="compositionally biased region" description="Basic and acidic residues" evidence="1">
    <location>
        <begin position="34"/>
        <end position="47"/>
    </location>
</feature>
<proteinExistence type="predicted"/>
<accession>A0A8T4GN43</accession>